<evidence type="ECO:0000313" key="3">
    <source>
        <dbReference type="Proteomes" id="UP000321822"/>
    </source>
</evidence>
<gene>
    <name evidence="2" type="ORF">ESZ36_19920</name>
</gene>
<keyword evidence="3" id="KW-1185">Reference proteome</keyword>
<feature type="domain" description="EfeO-type cupredoxin-like" evidence="1">
    <location>
        <begin position="2"/>
        <end position="99"/>
    </location>
</feature>
<evidence type="ECO:0000259" key="1">
    <source>
        <dbReference type="Pfam" id="PF13473"/>
    </source>
</evidence>
<proteinExistence type="predicted"/>
<name>A0A5C6Q6K1_9GAMM</name>
<dbReference type="Gene3D" id="2.60.40.420">
    <property type="entry name" value="Cupredoxins - blue copper proteins"/>
    <property type="match status" value="1"/>
</dbReference>
<dbReference type="EMBL" id="VOLT01000013">
    <property type="protein sequence ID" value="TWX64604.1"/>
    <property type="molecule type" value="Genomic_DNA"/>
</dbReference>
<dbReference type="SUPFAM" id="SSF49503">
    <property type="entry name" value="Cupredoxins"/>
    <property type="match status" value="1"/>
</dbReference>
<dbReference type="AlphaFoldDB" id="A0A5C6Q6K1"/>
<dbReference type="OrthoDB" id="5958460at2"/>
<dbReference type="InterPro" id="IPR028096">
    <property type="entry name" value="EfeO_Cupredoxin"/>
</dbReference>
<dbReference type="InterPro" id="IPR008972">
    <property type="entry name" value="Cupredoxin"/>
</dbReference>
<dbReference type="Proteomes" id="UP000321822">
    <property type="component" value="Unassembled WGS sequence"/>
</dbReference>
<reference evidence="2 3" key="1">
    <citation type="submission" date="2019-07" db="EMBL/GenBank/DDBJ databases">
        <title>Genomes of sea-ice associated Colwellia species.</title>
        <authorList>
            <person name="Bowman J.P."/>
        </authorList>
    </citation>
    <scope>NUCLEOTIDE SEQUENCE [LARGE SCALE GENOMIC DNA]</scope>
    <source>
        <strain evidence="2 3">ACAM 459</strain>
    </source>
</reference>
<organism evidence="2 3">
    <name type="scientific">Colwellia demingiae</name>
    <dbReference type="NCBI Taxonomy" id="89401"/>
    <lineage>
        <taxon>Bacteria</taxon>
        <taxon>Pseudomonadati</taxon>
        <taxon>Pseudomonadota</taxon>
        <taxon>Gammaproteobacteria</taxon>
        <taxon>Alteromonadales</taxon>
        <taxon>Colwelliaceae</taxon>
        <taxon>Colwellia</taxon>
    </lineage>
</organism>
<sequence>MLLAMASYSALAQRQEFNIILKSHLFYPTEMTIPSNKKIKLIIDNQDDSVEEFDSFSLNREKVLFPKQKSVIYIGPLSPGRYAFFGEYHPSSARGMIIVSGAELDLPADGETDNVN</sequence>
<protein>
    <submittedName>
        <fullName evidence="2">Cupredoxin domain-containing protein</fullName>
    </submittedName>
</protein>
<comment type="caution">
    <text evidence="2">The sequence shown here is derived from an EMBL/GenBank/DDBJ whole genome shotgun (WGS) entry which is preliminary data.</text>
</comment>
<dbReference type="Pfam" id="PF13473">
    <property type="entry name" value="Cupredoxin_1"/>
    <property type="match status" value="1"/>
</dbReference>
<accession>A0A5C6Q6K1</accession>
<evidence type="ECO:0000313" key="2">
    <source>
        <dbReference type="EMBL" id="TWX64604.1"/>
    </source>
</evidence>